<sequence length="630" mass="68404">MARRTQANRGGNDGEQSAADPDRGNGLAAHVRERHRAVAEREAERLARPERPSRRVLAHANRKLSAVSSTPSGVFGSLSRPRPSDEDNEEDEEQWCGPFSVARQMIARREAAKRKREEELDGQAEDQARHPLDALMAEAEDKQRRRMHPSMQWKTKLLPDAGAATTSEYEKRKRRVELSRSGRSRVPSLFEIAVGFIADHFEHVESLGVVENEIRVALSRELVGRGRLDARAFEALVEPVTMETLEVVDCAGIPQESMASALASIGGLRYLLLTHAGRCFGKKAVEALLEKNKGAELCCLSLAGAYLLRDDDAARLLRAHAGTLQSIAFRSCPLLGGGVLGAIRTAPGLGENLRELSLRDLSLSGDQLSALAERGGCLQNLENLVLWSVSGLTDGVLSGILEAAKGSLRSLDIGYNHELGDATLSAIRRHNSPNLRTLVLDGIKGVTGAGLEALFTHPLEGLPAPPRLRVLGLSSIDHEAVTDELLRLATAGYSSAPWNRGEQDDDDDKGPCLPPGCGTYRGESFARRTGAGLVRLDVQGSTLVTDELLEHVVETSANTLEAINVSYCPLVGDRGLGYLVSRAGSQLKRIEVWGCAQLTDEFFDGHDRVRDGTLEIIGAWMKKSGTRSLR</sequence>
<name>A0A448ZP11_9STRA</name>
<dbReference type="Proteomes" id="UP000291116">
    <property type="component" value="Unassembled WGS sequence"/>
</dbReference>
<organism evidence="2 3">
    <name type="scientific">Pseudo-nitzschia multistriata</name>
    <dbReference type="NCBI Taxonomy" id="183589"/>
    <lineage>
        <taxon>Eukaryota</taxon>
        <taxon>Sar</taxon>
        <taxon>Stramenopiles</taxon>
        <taxon>Ochrophyta</taxon>
        <taxon>Bacillariophyta</taxon>
        <taxon>Bacillariophyceae</taxon>
        <taxon>Bacillariophycidae</taxon>
        <taxon>Bacillariales</taxon>
        <taxon>Bacillariaceae</taxon>
        <taxon>Pseudo-nitzschia</taxon>
    </lineage>
</organism>
<evidence type="ECO:0000256" key="1">
    <source>
        <dbReference type="SAM" id="MobiDB-lite"/>
    </source>
</evidence>
<feature type="compositionally biased region" description="Basic and acidic residues" evidence="1">
    <location>
        <begin position="36"/>
        <end position="53"/>
    </location>
</feature>
<reference evidence="2 3" key="1">
    <citation type="submission" date="2019-01" db="EMBL/GenBank/DDBJ databases">
        <authorList>
            <person name="Ferrante I. M."/>
        </authorList>
    </citation>
    <scope>NUCLEOTIDE SEQUENCE [LARGE SCALE GENOMIC DNA]</scope>
    <source>
        <strain evidence="2 3">B856</strain>
    </source>
</reference>
<dbReference type="EMBL" id="CAACVS010000577">
    <property type="protein sequence ID" value="VEU43723.1"/>
    <property type="molecule type" value="Genomic_DNA"/>
</dbReference>
<dbReference type="GO" id="GO:0019005">
    <property type="term" value="C:SCF ubiquitin ligase complex"/>
    <property type="evidence" value="ECO:0007669"/>
    <property type="project" value="TreeGrafter"/>
</dbReference>
<dbReference type="SMART" id="SM00367">
    <property type="entry name" value="LRR_CC"/>
    <property type="match status" value="4"/>
</dbReference>
<dbReference type="Gene3D" id="3.80.10.10">
    <property type="entry name" value="Ribonuclease Inhibitor"/>
    <property type="match status" value="2"/>
</dbReference>
<dbReference type="PANTHER" id="PTHR13318">
    <property type="entry name" value="PARTNER OF PAIRED, ISOFORM B-RELATED"/>
    <property type="match status" value="1"/>
</dbReference>
<dbReference type="PANTHER" id="PTHR13318:SF190">
    <property type="entry name" value="PARTNER OF PAIRED, ISOFORM B"/>
    <property type="match status" value="1"/>
</dbReference>
<feature type="compositionally biased region" description="Basic and acidic residues" evidence="1">
    <location>
        <begin position="168"/>
        <end position="177"/>
    </location>
</feature>
<feature type="region of interest" description="Disordered" evidence="1">
    <location>
        <begin position="1"/>
        <end position="132"/>
    </location>
</feature>
<feature type="compositionally biased region" description="Basic and acidic residues" evidence="1">
    <location>
        <begin position="107"/>
        <end position="118"/>
    </location>
</feature>
<evidence type="ECO:0000313" key="2">
    <source>
        <dbReference type="EMBL" id="VEU43723.1"/>
    </source>
</evidence>
<accession>A0A448ZP11</accession>
<dbReference type="SUPFAM" id="SSF52047">
    <property type="entry name" value="RNI-like"/>
    <property type="match status" value="1"/>
</dbReference>
<dbReference type="OrthoDB" id="10257471at2759"/>
<keyword evidence="3" id="KW-1185">Reference proteome</keyword>
<dbReference type="AlphaFoldDB" id="A0A448ZP11"/>
<gene>
    <name evidence="2" type="ORF">PSNMU_V1.4_AUG-EV-PASAV3_0107700</name>
</gene>
<feature type="region of interest" description="Disordered" evidence="1">
    <location>
        <begin position="157"/>
        <end position="177"/>
    </location>
</feature>
<dbReference type="InterPro" id="IPR032675">
    <property type="entry name" value="LRR_dom_sf"/>
</dbReference>
<dbReference type="GO" id="GO:0031146">
    <property type="term" value="P:SCF-dependent proteasomal ubiquitin-dependent protein catabolic process"/>
    <property type="evidence" value="ECO:0007669"/>
    <property type="project" value="TreeGrafter"/>
</dbReference>
<protein>
    <submittedName>
        <fullName evidence="2">Uncharacterized protein</fullName>
    </submittedName>
</protein>
<evidence type="ECO:0000313" key="3">
    <source>
        <dbReference type="Proteomes" id="UP000291116"/>
    </source>
</evidence>
<dbReference type="InterPro" id="IPR006553">
    <property type="entry name" value="Leu-rich_rpt_Cys-con_subtyp"/>
</dbReference>
<proteinExistence type="predicted"/>